<accession>A0A075ABY3</accession>
<dbReference type="InterPro" id="IPR050441">
    <property type="entry name" value="RBM"/>
</dbReference>
<dbReference type="InterPro" id="IPR012677">
    <property type="entry name" value="Nucleotide-bd_a/b_plait_sf"/>
</dbReference>
<dbReference type="PANTHER" id="PTHR48034">
    <property type="entry name" value="TRANSFORMER-2 SEX-DETERMINING PROTEIN-RELATED"/>
    <property type="match status" value="1"/>
</dbReference>
<evidence type="ECO:0000313" key="1">
    <source>
        <dbReference type="EMBL" id="KER25149.1"/>
    </source>
</evidence>
<dbReference type="STRING" id="6198.A0A075ABY3"/>
<dbReference type="Gene3D" id="3.30.70.330">
    <property type="match status" value="1"/>
</dbReference>
<dbReference type="InterPro" id="IPR035979">
    <property type="entry name" value="RBD_domain_sf"/>
</dbReference>
<dbReference type="AlphaFoldDB" id="A0A075ABY3"/>
<reference evidence="1 2" key="1">
    <citation type="submission" date="2013-11" db="EMBL/GenBank/DDBJ databases">
        <title>Opisthorchis viverrini - life in the bile duct.</title>
        <authorList>
            <person name="Young N.D."/>
            <person name="Nagarajan N."/>
            <person name="Lin S.J."/>
            <person name="Korhonen P.K."/>
            <person name="Jex A.R."/>
            <person name="Hall R.S."/>
            <person name="Safavi-Hemami H."/>
            <person name="Kaewkong W."/>
            <person name="Bertrand D."/>
            <person name="Gao S."/>
            <person name="Seet Q."/>
            <person name="Wongkham S."/>
            <person name="Teh B.T."/>
            <person name="Wongkham C."/>
            <person name="Intapan P.M."/>
            <person name="Maleewong W."/>
            <person name="Yang X."/>
            <person name="Hu M."/>
            <person name="Wang Z."/>
            <person name="Hofmann A."/>
            <person name="Sternberg P.W."/>
            <person name="Tan P."/>
            <person name="Wang J."/>
            <person name="Gasser R.B."/>
        </authorList>
    </citation>
    <scope>NUCLEOTIDE SEQUENCE [LARGE SCALE GENOMIC DNA]</scope>
</reference>
<keyword evidence="2" id="KW-1185">Reference proteome</keyword>
<dbReference type="CTD" id="20321549"/>
<sequence>MQDVFFVCSFPAGRRICQATVAVLSTFIAMSYVDSPTGGHRRAPRYDDYAPRTREYSDDTDRSRGYSGRRDRPRESNGYGRDDDRRPSYGSRYESAGPTRYAGEVRGRGPNAGVVPKPSRILGVFGLSLRTEERHLYDIMSAYGPLEDIQIVYDSLTGRSRGFAFVYFQSLEDARAARAACARGLELHDRVLRVDYSLTSAPHQPTPGVYMGKDKRRGFSDRNRRFGYSDRRAPRSGPYRRSRSRSRSVHRSRVDSSSRSRSPPRDSFARLPKDDWSDRSPSPR</sequence>
<dbReference type="KEGG" id="ovi:T265_07370"/>
<dbReference type="RefSeq" id="XP_009171133.1">
    <property type="nucleotide sequence ID" value="XM_009172869.1"/>
</dbReference>
<dbReference type="SUPFAM" id="SSF54928">
    <property type="entry name" value="RNA-binding domain, RBD"/>
    <property type="match status" value="1"/>
</dbReference>
<name>A0A075ABY3_OPIVI</name>
<dbReference type="Pfam" id="PF00076">
    <property type="entry name" value="RRM_1"/>
    <property type="match status" value="1"/>
</dbReference>
<dbReference type="Proteomes" id="UP000054324">
    <property type="component" value="Unassembled WGS sequence"/>
</dbReference>
<dbReference type="EMBL" id="KL596786">
    <property type="protein sequence ID" value="KER25149.1"/>
    <property type="molecule type" value="Genomic_DNA"/>
</dbReference>
<dbReference type="OrthoDB" id="439808at2759"/>
<dbReference type="GO" id="GO:0003723">
    <property type="term" value="F:RNA binding"/>
    <property type="evidence" value="ECO:0007669"/>
    <property type="project" value="UniProtKB-UniRule"/>
</dbReference>
<evidence type="ECO:0000313" key="2">
    <source>
        <dbReference type="Proteomes" id="UP000054324"/>
    </source>
</evidence>
<dbReference type="SMART" id="SM00360">
    <property type="entry name" value="RRM"/>
    <property type="match status" value="1"/>
</dbReference>
<protein>
    <submittedName>
        <fullName evidence="1">Uncharacterized protein</fullName>
    </submittedName>
</protein>
<dbReference type="PROSITE" id="PS50102">
    <property type="entry name" value="RRM"/>
    <property type="match status" value="1"/>
</dbReference>
<dbReference type="InterPro" id="IPR000504">
    <property type="entry name" value="RRM_dom"/>
</dbReference>
<organism evidence="1 2">
    <name type="scientific">Opisthorchis viverrini</name>
    <name type="common">Southeast Asian liver fluke</name>
    <dbReference type="NCBI Taxonomy" id="6198"/>
    <lineage>
        <taxon>Eukaryota</taxon>
        <taxon>Metazoa</taxon>
        <taxon>Spiralia</taxon>
        <taxon>Lophotrochozoa</taxon>
        <taxon>Platyhelminthes</taxon>
        <taxon>Trematoda</taxon>
        <taxon>Digenea</taxon>
        <taxon>Opisthorchiida</taxon>
        <taxon>Opisthorchiata</taxon>
        <taxon>Opisthorchiidae</taxon>
        <taxon>Opisthorchis</taxon>
    </lineage>
</organism>
<proteinExistence type="predicted"/>
<dbReference type="GeneID" id="20321549"/>
<gene>
    <name evidence="1" type="ORF">T265_07370</name>
</gene>